<dbReference type="InterPro" id="IPR008775">
    <property type="entry name" value="Phytyl_CoA_dOase-like"/>
</dbReference>
<dbReference type="OrthoDB" id="445007at2759"/>
<accession>A0A9W9STT5</accession>
<evidence type="ECO:0000313" key="8">
    <source>
        <dbReference type="Proteomes" id="UP001147752"/>
    </source>
</evidence>
<dbReference type="GO" id="GO:0046872">
    <property type="term" value="F:metal ion binding"/>
    <property type="evidence" value="ECO:0007669"/>
    <property type="project" value="UniProtKB-KW"/>
</dbReference>
<dbReference type="AlphaFoldDB" id="A0A9W9STT5"/>
<dbReference type="Proteomes" id="UP001147752">
    <property type="component" value="Unassembled WGS sequence"/>
</dbReference>
<name>A0A9W9STT5_9EURO</name>
<dbReference type="GO" id="GO:0051213">
    <property type="term" value="F:dioxygenase activity"/>
    <property type="evidence" value="ECO:0007669"/>
    <property type="project" value="UniProtKB-KW"/>
</dbReference>
<keyword evidence="3" id="KW-0479">Metal-binding</keyword>
<keyword evidence="5" id="KW-0560">Oxidoreductase</keyword>
<evidence type="ECO:0000256" key="5">
    <source>
        <dbReference type="ARBA" id="ARBA00023002"/>
    </source>
</evidence>
<keyword evidence="4" id="KW-0223">Dioxygenase</keyword>
<gene>
    <name evidence="7" type="ORF">N7517_001595</name>
</gene>
<dbReference type="Gene3D" id="2.60.120.620">
    <property type="entry name" value="q2cbj1_9rhob like domain"/>
    <property type="match status" value="1"/>
</dbReference>
<keyword evidence="8" id="KW-1185">Reference proteome</keyword>
<dbReference type="EMBL" id="JAPZBT010000001">
    <property type="protein sequence ID" value="KAJ5383684.1"/>
    <property type="molecule type" value="Genomic_DNA"/>
</dbReference>
<comment type="cofactor">
    <cofactor evidence="1">
        <name>Fe cation</name>
        <dbReference type="ChEBI" id="CHEBI:24875"/>
    </cofactor>
</comment>
<organism evidence="7 8">
    <name type="scientific">Penicillium concentricum</name>
    <dbReference type="NCBI Taxonomy" id="293559"/>
    <lineage>
        <taxon>Eukaryota</taxon>
        <taxon>Fungi</taxon>
        <taxon>Dikarya</taxon>
        <taxon>Ascomycota</taxon>
        <taxon>Pezizomycotina</taxon>
        <taxon>Eurotiomycetes</taxon>
        <taxon>Eurotiomycetidae</taxon>
        <taxon>Eurotiales</taxon>
        <taxon>Aspergillaceae</taxon>
        <taxon>Penicillium</taxon>
    </lineage>
</organism>
<evidence type="ECO:0000256" key="4">
    <source>
        <dbReference type="ARBA" id="ARBA00022964"/>
    </source>
</evidence>
<keyword evidence="6" id="KW-0408">Iron</keyword>
<comment type="similarity">
    <text evidence="2">Belongs to the PhyH family.</text>
</comment>
<evidence type="ECO:0000256" key="1">
    <source>
        <dbReference type="ARBA" id="ARBA00001962"/>
    </source>
</evidence>
<reference evidence="7" key="2">
    <citation type="journal article" date="2023" name="IMA Fungus">
        <title>Comparative genomic study of the Penicillium genus elucidates a diverse pangenome and 15 lateral gene transfer events.</title>
        <authorList>
            <person name="Petersen C."/>
            <person name="Sorensen T."/>
            <person name="Nielsen M.R."/>
            <person name="Sondergaard T.E."/>
            <person name="Sorensen J.L."/>
            <person name="Fitzpatrick D.A."/>
            <person name="Frisvad J.C."/>
            <person name="Nielsen K.L."/>
        </authorList>
    </citation>
    <scope>NUCLEOTIDE SEQUENCE</scope>
    <source>
        <strain evidence="7">IBT 3081</strain>
    </source>
</reference>
<proteinExistence type="inferred from homology"/>
<comment type="caution">
    <text evidence="7">The sequence shown here is derived from an EMBL/GenBank/DDBJ whole genome shotgun (WGS) entry which is preliminary data.</text>
</comment>
<dbReference type="PANTHER" id="PTHR20883:SF19">
    <property type="entry name" value="MULTIFUNCTIONAL DIOXYGENASE AUSE"/>
    <property type="match status" value="1"/>
</dbReference>
<dbReference type="Pfam" id="PF05721">
    <property type="entry name" value="PhyH"/>
    <property type="match status" value="1"/>
</dbReference>
<dbReference type="GeneID" id="81458508"/>
<dbReference type="PANTHER" id="PTHR20883">
    <property type="entry name" value="PHYTANOYL-COA DIOXYGENASE DOMAIN CONTAINING 1"/>
    <property type="match status" value="1"/>
</dbReference>
<evidence type="ECO:0000256" key="6">
    <source>
        <dbReference type="ARBA" id="ARBA00023004"/>
    </source>
</evidence>
<evidence type="ECO:0000256" key="3">
    <source>
        <dbReference type="ARBA" id="ARBA00022723"/>
    </source>
</evidence>
<evidence type="ECO:0000256" key="2">
    <source>
        <dbReference type="ARBA" id="ARBA00005830"/>
    </source>
</evidence>
<dbReference type="SUPFAM" id="SSF51197">
    <property type="entry name" value="Clavaminate synthase-like"/>
    <property type="match status" value="1"/>
</dbReference>
<sequence length="286" mass="31171">MKPPSLPRLPVSARPEAIIDVYKEYGCVIIGGLLSPSDVASMNEDIDPGLAKLAPGKGGLPLEEFLGTNTKRLPLVPNSRTFREVMLENNLMHALSEAILCDNPGDGYHINCAQVIEIGPGNAAQPLHRDQSVWPFWDLIPSPGPEACINFFCALTPFTEANGATRVAPKTHLDVDLNNLNPPQLLPVEINPGDGFLFSGRLVHGGGENKTNEYRRGVTIHLARKGLMTEEAHPLSIPREIAETMSYRSQAMFGFRSNWPIKDGPVGTYWASNFEEIGGHLGLKST</sequence>
<dbReference type="RefSeq" id="XP_056583460.1">
    <property type="nucleotide sequence ID" value="XM_056719325.1"/>
</dbReference>
<protein>
    <submittedName>
        <fullName evidence="7">Uncharacterized protein</fullName>
    </submittedName>
</protein>
<evidence type="ECO:0000313" key="7">
    <source>
        <dbReference type="EMBL" id="KAJ5383684.1"/>
    </source>
</evidence>
<reference evidence="7" key="1">
    <citation type="submission" date="2022-12" db="EMBL/GenBank/DDBJ databases">
        <authorList>
            <person name="Petersen C."/>
        </authorList>
    </citation>
    <scope>NUCLEOTIDE SEQUENCE</scope>
    <source>
        <strain evidence="7">IBT 3081</strain>
    </source>
</reference>